<dbReference type="InterPro" id="IPR003710">
    <property type="entry name" value="ApbA"/>
</dbReference>
<dbReference type="Proteomes" id="UP000184608">
    <property type="component" value="Unassembled WGS sequence"/>
</dbReference>
<evidence type="ECO:0000313" key="14">
    <source>
        <dbReference type="Proteomes" id="UP000184608"/>
    </source>
</evidence>
<dbReference type="GO" id="GO:0015940">
    <property type="term" value="P:pantothenate biosynthetic process"/>
    <property type="evidence" value="ECO:0007669"/>
    <property type="project" value="UniProtKB-UniPathway"/>
</dbReference>
<dbReference type="GO" id="GO:0008677">
    <property type="term" value="F:2-dehydropantoate 2-reductase activity"/>
    <property type="evidence" value="ECO:0007669"/>
    <property type="project" value="UniProtKB-EC"/>
</dbReference>
<organism evidence="13 14">
    <name type="scientific">Vibrio aerogenes CECT 7868</name>
    <dbReference type="NCBI Taxonomy" id="1216006"/>
    <lineage>
        <taxon>Bacteria</taxon>
        <taxon>Pseudomonadati</taxon>
        <taxon>Pseudomonadota</taxon>
        <taxon>Gammaproteobacteria</taxon>
        <taxon>Vibrionales</taxon>
        <taxon>Vibrionaceae</taxon>
        <taxon>Vibrio</taxon>
    </lineage>
</organism>
<reference evidence="13 14" key="1">
    <citation type="submission" date="2016-11" db="EMBL/GenBank/DDBJ databases">
        <authorList>
            <person name="Jaros S."/>
            <person name="Januszkiewicz K."/>
            <person name="Wedrychowicz H."/>
        </authorList>
    </citation>
    <scope>NUCLEOTIDE SEQUENCE [LARGE SCALE GENOMIC DNA]</scope>
    <source>
        <strain evidence="13 14">CECT 7868</strain>
    </source>
</reference>
<dbReference type="RefSeq" id="WP_073602536.1">
    <property type="nucleotide sequence ID" value="NZ_FQXZ01000007.1"/>
</dbReference>
<dbReference type="OrthoDB" id="6530772at2"/>
<dbReference type="InterPro" id="IPR013332">
    <property type="entry name" value="KPR_N"/>
</dbReference>
<dbReference type="EMBL" id="FQXZ01000007">
    <property type="protein sequence ID" value="SHH88072.1"/>
    <property type="molecule type" value="Genomic_DNA"/>
</dbReference>
<keyword evidence="5 10" id="KW-0566">Pantothenate biosynthesis</keyword>
<gene>
    <name evidence="13" type="primary">panE</name>
    <name evidence="13" type="ORF">VA7868_00769</name>
</gene>
<dbReference type="InterPro" id="IPR036291">
    <property type="entry name" value="NAD(P)-bd_dom_sf"/>
</dbReference>
<dbReference type="STRING" id="1216006.VA7868_00769"/>
<evidence type="ECO:0000256" key="1">
    <source>
        <dbReference type="ARBA" id="ARBA00004994"/>
    </source>
</evidence>
<dbReference type="AlphaFoldDB" id="A0A1M5WKU3"/>
<evidence type="ECO:0000313" key="13">
    <source>
        <dbReference type="EMBL" id="SHH88072.1"/>
    </source>
</evidence>
<feature type="domain" description="Ketopantoate reductase C-terminal" evidence="12">
    <location>
        <begin position="171"/>
        <end position="294"/>
    </location>
</feature>
<dbReference type="NCBIfam" id="TIGR00745">
    <property type="entry name" value="apbA_panE"/>
    <property type="match status" value="1"/>
</dbReference>
<dbReference type="SUPFAM" id="SSF51735">
    <property type="entry name" value="NAD(P)-binding Rossmann-fold domains"/>
    <property type="match status" value="1"/>
</dbReference>
<accession>A0A1M5WKU3</accession>
<dbReference type="NCBIfam" id="NF005087">
    <property type="entry name" value="PRK06522.1-1"/>
    <property type="match status" value="1"/>
</dbReference>
<dbReference type="GO" id="GO:0005737">
    <property type="term" value="C:cytoplasm"/>
    <property type="evidence" value="ECO:0007669"/>
    <property type="project" value="TreeGrafter"/>
</dbReference>
<evidence type="ECO:0000256" key="10">
    <source>
        <dbReference type="RuleBase" id="RU362068"/>
    </source>
</evidence>
<dbReference type="SUPFAM" id="SSF48179">
    <property type="entry name" value="6-phosphogluconate dehydrogenase C-terminal domain-like"/>
    <property type="match status" value="1"/>
</dbReference>
<dbReference type="InterPro" id="IPR008927">
    <property type="entry name" value="6-PGluconate_DH-like_C_sf"/>
</dbReference>
<feature type="domain" description="Ketopantoate reductase N-terminal" evidence="11">
    <location>
        <begin position="3"/>
        <end position="145"/>
    </location>
</feature>
<evidence type="ECO:0000256" key="7">
    <source>
        <dbReference type="ARBA" id="ARBA00023002"/>
    </source>
</evidence>
<evidence type="ECO:0000259" key="12">
    <source>
        <dbReference type="Pfam" id="PF08546"/>
    </source>
</evidence>
<dbReference type="InterPro" id="IPR013752">
    <property type="entry name" value="KPA_reductase"/>
</dbReference>
<dbReference type="UniPathway" id="UPA00028">
    <property type="reaction ID" value="UER00004"/>
</dbReference>
<comment type="pathway">
    <text evidence="1 10">Cofactor biosynthesis; (R)-pantothenate biosynthesis; (R)-pantoate from 3-methyl-2-oxobutanoate: step 2/2.</text>
</comment>
<dbReference type="Gene3D" id="1.10.1040.10">
    <property type="entry name" value="N-(1-d-carboxylethyl)-l-norvaline Dehydrogenase, domain 2"/>
    <property type="match status" value="1"/>
</dbReference>
<evidence type="ECO:0000256" key="5">
    <source>
        <dbReference type="ARBA" id="ARBA00022655"/>
    </source>
</evidence>
<keyword evidence="6 10" id="KW-0521">NADP</keyword>
<dbReference type="GO" id="GO:0050661">
    <property type="term" value="F:NADP binding"/>
    <property type="evidence" value="ECO:0007669"/>
    <property type="project" value="TreeGrafter"/>
</dbReference>
<comment type="catalytic activity">
    <reaction evidence="9 10">
        <text>(R)-pantoate + NADP(+) = 2-dehydropantoate + NADPH + H(+)</text>
        <dbReference type="Rhea" id="RHEA:16233"/>
        <dbReference type="ChEBI" id="CHEBI:11561"/>
        <dbReference type="ChEBI" id="CHEBI:15378"/>
        <dbReference type="ChEBI" id="CHEBI:15980"/>
        <dbReference type="ChEBI" id="CHEBI:57783"/>
        <dbReference type="ChEBI" id="CHEBI:58349"/>
        <dbReference type="EC" id="1.1.1.169"/>
    </reaction>
</comment>
<dbReference type="PANTHER" id="PTHR43765">
    <property type="entry name" value="2-DEHYDROPANTOATE 2-REDUCTASE-RELATED"/>
    <property type="match status" value="1"/>
</dbReference>
<comment type="function">
    <text evidence="10">Catalyzes the NADPH-dependent reduction of ketopantoate into pantoic acid.</text>
</comment>
<protein>
    <recommendedName>
        <fullName evidence="4 10">2-dehydropantoate 2-reductase</fullName>
        <ecNumber evidence="3 10">1.1.1.169</ecNumber>
    </recommendedName>
    <alternativeName>
        <fullName evidence="8 10">Ketopantoate reductase</fullName>
    </alternativeName>
</protein>
<evidence type="ECO:0000256" key="2">
    <source>
        <dbReference type="ARBA" id="ARBA00007870"/>
    </source>
</evidence>
<comment type="similarity">
    <text evidence="2 10">Belongs to the ketopantoate reductase family.</text>
</comment>
<dbReference type="Gene3D" id="3.40.50.720">
    <property type="entry name" value="NAD(P)-binding Rossmann-like Domain"/>
    <property type="match status" value="1"/>
</dbReference>
<dbReference type="FunFam" id="1.10.1040.10:FF:000017">
    <property type="entry name" value="2-dehydropantoate 2-reductase"/>
    <property type="match status" value="1"/>
</dbReference>
<proteinExistence type="inferred from homology"/>
<keyword evidence="7 10" id="KW-0560">Oxidoreductase</keyword>
<dbReference type="InterPro" id="IPR013328">
    <property type="entry name" value="6PGD_dom2"/>
</dbReference>
<dbReference type="PANTHER" id="PTHR43765:SF2">
    <property type="entry name" value="2-DEHYDROPANTOATE 2-REDUCTASE"/>
    <property type="match status" value="1"/>
</dbReference>
<evidence type="ECO:0000256" key="9">
    <source>
        <dbReference type="ARBA" id="ARBA00048793"/>
    </source>
</evidence>
<dbReference type="InterPro" id="IPR050838">
    <property type="entry name" value="Ketopantoate_reductase"/>
</dbReference>
<dbReference type="Pfam" id="PF08546">
    <property type="entry name" value="ApbA_C"/>
    <property type="match status" value="1"/>
</dbReference>
<sequence>MNIVILGPGAVGSLWAVKLRQAGHRVSVWSRRSASLYSIQLDDHPAIDFSNQTHADISQADLVVITVKSWQVSSALESVRPYLQPETMLLFMHNGMGVTEELSSYINHHPCLIATTSHGALRDESSVCPVRVCHTGAGETWLGAATPSGQQCQFMTDVLNHAFAPVCWHDNIEQAQWKKLAVNCVINPLTAIHQCANGQLASYQFSQQISALITEISQVMNAEGIKTHPGALNKLVFQVIENTRENHSSMYQDILSHRTTEIDYITGYLLKIAGKHQIAVPENEKLCQQIKQMEEKGQKR</sequence>
<dbReference type="EC" id="1.1.1.169" evidence="3 10"/>
<evidence type="ECO:0000256" key="3">
    <source>
        <dbReference type="ARBA" id="ARBA00013014"/>
    </source>
</evidence>
<evidence type="ECO:0000256" key="6">
    <source>
        <dbReference type="ARBA" id="ARBA00022857"/>
    </source>
</evidence>
<name>A0A1M5WKU3_9VIBR</name>
<evidence type="ECO:0000256" key="4">
    <source>
        <dbReference type="ARBA" id="ARBA00019465"/>
    </source>
</evidence>
<evidence type="ECO:0000256" key="8">
    <source>
        <dbReference type="ARBA" id="ARBA00032024"/>
    </source>
</evidence>
<evidence type="ECO:0000259" key="11">
    <source>
        <dbReference type="Pfam" id="PF02558"/>
    </source>
</evidence>
<keyword evidence="14" id="KW-1185">Reference proteome</keyword>
<dbReference type="Pfam" id="PF02558">
    <property type="entry name" value="ApbA"/>
    <property type="match status" value="1"/>
</dbReference>